<keyword evidence="2 3" id="KW-0802">TPR repeat</keyword>
<reference evidence="4 5" key="1">
    <citation type="submission" date="2019-06" db="EMBL/GenBank/DDBJ databases">
        <title>Genome sequence analysis of &gt;100 Bacillus licheniformis strains suggests intrinsic resistance to this species.</title>
        <authorList>
            <person name="Wels M."/>
            <person name="Siezen R.J."/>
            <person name="Johansen E."/>
            <person name="Stuer-Lauridsen B."/>
            <person name="Bjerre K."/>
            <person name="Nielsen B.K.K."/>
        </authorList>
    </citation>
    <scope>NUCLEOTIDE SEQUENCE [LARGE SCALE GENOMIC DNA]</scope>
    <source>
        <strain evidence="4 5">BAC-16736</strain>
    </source>
</reference>
<organism evidence="4 5">
    <name type="scientific">Bacillus licheniformis</name>
    <dbReference type="NCBI Taxonomy" id="1402"/>
    <lineage>
        <taxon>Bacteria</taxon>
        <taxon>Bacillati</taxon>
        <taxon>Bacillota</taxon>
        <taxon>Bacilli</taxon>
        <taxon>Bacillales</taxon>
        <taxon>Bacillaceae</taxon>
        <taxon>Bacillus</taxon>
    </lineage>
</organism>
<keyword evidence="4" id="KW-0645">Protease</keyword>
<dbReference type="PROSITE" id="PS50293">
    <property type="entry name" value="TPR_REGION"/>
    <property type="match status" value="1"/>
</dbReference>
<dbReference type="SUPFAM" id="SSF48452">
    <property type="entry name" value="TPR-like"/>
    <property type="match status" value="2"/>
</dbReference>
<evidence type="ECO:0000313" key="4">
    <source>
        <dbReference type="EMBL" id="TWL32243.1"/>
    </source>
</evidence>
<dbReference type="PANTHER" id="PTHR45586:SF15">
    <property type="entry name" value="TPR REPEAT-CONTAINING PROTEIN YPIA"/>
    <property type="match status" value="1"/>
</dbReference>
<dbReference type="EMBL" id="NILC01000009">
    <property type="protein sequence ID" value="TWL32243.1"/>
    <property type="molecule type" value="Genomic_DNA"/>
</dbReference>
<evidence type="ECO:0000313" key="5">
    <source>
        <dbReference type="Proteomes" id="UP000435910"/>
    </source>
</evidence>
<dbReference type="Pfam" id="PF14559">
    <property type="entry name" value="TPR_19"/>
    <property type="match status" value="1"/>
</dbReference>
<comment type="caution">
    <text evidence="4">The sequence shown here is derived from an EMBL/GenBank/DDBJ whole genome shotgun (WGS) entry which is preliminary data.</text>
</comment>
<keyword evidence="4" id="KW-0378">Hydrolase</keyword>
<dbReference type="InterPro" id="IPR051012">
    <property type="entry name" value="CellSynth/LPSAsmb/PSIAsmb"/>
</dbReference>
<name>A0A415JEG5_BACLI</name>
<dbReference type="GO" id="GO:0006508">
    <property type="term" value="P:proteolysis"/>
    <property type="evidence" value="ECO:0007669"/>
    <property type="project" value="UniProtKB-KW"/>
</dbReference>
<dbReference type="Pfam" id="PF13429">
    <property type="entry name" value="TPR_15"/>
    <property type="match status" value="1"/>
</dbReference>
<gene>
    <name evidence="4" type="ORF">CHCC16736_2631</name>
</gene>
<feature type="repeat" description="TPR" evidence="3">
    <location>
        <begin position="374"/>
        <end position="407"/>
    </location>
</feature>
<dbReference type="GO" id="GO:0008233">
    <property type="term" value="F:peptidase activity"/>
    <property type="evidence" value="ECO:0007669"/>
    <property type="project" value="UniProtKB-KW"/>
</dbReference>
<proteinExistence type="predicted"/>
<dbReference type="InterPro" id="IPR019734">
    <property type="entry name" value="TPR_rpt"/>
</dbReference>
<dbReference type="PANTHER" id="PTHR45586">
    <property type="entry name" value="TPR REPEAT-CONTAINING PROTEIN PA4667"/>
    <property type="match status" value="1"/>
</dbReference>
<keyword evidence="1" id="KW-0677">Repeat</keyword>
<dbReference type="Pfam" id="PF13181">
    <property type="entry name" value="TPR_8"/>
    <property type="match status" value="1"/>
</dbReference>
<dbReference type="InterPro" id="IPR011990">
    <property type="entry name" value="TPR-like_helical_dom_sf"/>
</dbReference>
<dbReference type="PROSITE" id="PS50005">
    <property type="entry name" value="TPR"/>
    <property type="match status" value="3"/>
</dbReference>
<feature type="repeat" description="TPR" evidence="3">
    <location>
        <begin position="272"/>
        <end position="305"/>
    </location>
</feature>
<sequence>MNTSIQEAIKLVEAGHPESGLKKLADIESDLHDEDKAIAAQLYYEWGIVDKAIAIVTDLHELYPDETELTCFYAELLIETDQEEKALSVLETIPETDEAYPQCLLLMADLYQMQGLFEVSEQKLLKAQAILPDEPVIDFALGELYFTQGAYGKAVRQFKKAAEEEAVIGGVNVYQRLAESLSSSGAFEEALEWYEKAVKENPEPNTLFGFGFTALKAGYPKTAIKQLTELKEMDPAYSSLYKPLANSFETEGLYEEAFETAKEGIRVDEFNKELYLSAAKAALKTKRHSEAKELLREALALDPGYLEAVHTLLALFLEEEDDESIIELVREVRKYGEDDPKFSWHLASAFARTEAYDKAREEYENAFLHYRDDADFLYEYSMFLLEEGRRKEALPLLKKLAELDPANEEVQETIFRIEDENSFE</sequence>
<evidence type="ECO:0000256" key="3">
    <source>
        <dbReference type="PROSITE-ProRule" id="PRU00339"/>
    </source>
</evidence>
<feature type="repeat" description="TPR" evidence="3">
    <location>
        <begin position="171"/>
        <end position="204"/>
    </location>
</feature>
<dbReference type="SMART" id="SM00028">
    <property type="entry name" value="TPR"/>
    <property type="match status" value="7"/>
</dbReference>
<evidence type="ECO:0000256" key="2">
    <source>
        <dbReference type="ARBA" id="ARBA00022803"/>
    </source>
</evidence>
<dbReference type="Gene3D" id="1.25.40.10">
    <property type="entry name" value="Tetratricopeptide repeat domain"/>
    <property type="match status" value="2"/>
</dbReference>
<evidence type="ECO:0000256" key="1">
    <source>
        <dbReference type="ARBA" id="ARBA00022737"/>
    </source>
</evidence>
<dbReference type="RefSeq" id="WP_061565947.1">
    <property type="nucleotide sequence ID" value="NZ_CAJCKC010000004.1"/>
</dbReference>
<dbReference type="Proteomes" id="UP000435910">
    <property type="component" value="Unassembled WGS sequence"/>
</dbReference>
<accession>A0A415JEG5</accession>
<dbReference type="AlphaFoldDB" id="A0A415JEG5"/>
<protein>
    <submittedName>
        <fullName evidence="4">Beta-barrel assembly-enhancing protease</fullName>
    </submittedName>
</protein>